<keyword evidence="2" id="KW-0496">Mitochondrion</keyword>
<keyword evidence="1" id="KW-0812">Transmembrane</keyword>
<evidence type="ECO:0000313" key="3">
    <source>
        <dbReference type="EMBL" id="AOS85625.1"/>
    </source>
</evidence>
<protein>
    <submittedName>
        <fullName evidence="2">Orf312</fullName>
    </submittedName>
</protein>
<dbReference type="EMBL" id="KX580903">
    <property type="protein sequence ID" value="AOS85671.1"/>
    <property type="molecule type" value="Genomic_DNA"/>
</dbReference>
<feature type="transmembrane region" description="Helical" evidence="1">
    <location>
        <begin position="100"/>
        <end position="122"/>
    </location>
</feature>
<evidence type="ECO:0000256" key="1">
    <source>
        <dbReference type="SAM" id="Phobius"/>
    </source>
</evidence>
<reference evidence="4" key="3">
    <citation type="submission" date="2016-07" db="EMBL/GenBank/DDBJ databases">
        <title>genome sequences of Naegleria fowleri mitochondria.</title>
        <authorList>
            <person name="Greninger A.L."/>
            <person name="Jerome K."/>
            <person name="Dixon T."/>
        </authorList>
    </citation>
    <scope>NUCLEOTIDE SEQUENCE</scope>
    <source>
        <strain evidence="4">V419</strain>
    </source>
</reference>
<dbReference type="EMBL" id="KX580902">
    <property type="protein sequence ID" value="AOS85625.1"/>
    <property type="molecule type" value="Genomic_DNA"/>
</dbReference>
<organism evidence="2">
    <name type="scientific">Naegleria fowleri</name>
    <name type="common">Brain eating amoeba</name>
    <dbReference type="NCBI Taxonomy" id="5763"/>
    <lineage>
        <taxon>Eukaryota</taxon>
        <taxon>Discoba</taxon>
        <taxon>Heterolobosea</taxon>
        <taxon>Tetramitia</taxon>
        <taxon>Eutetramitia</taxon>
        <taxon>Vahlkampfiidae</taxon>
        <taxon>Naegleria</taxon>
    </lineage>
</organism>
<evidence type="ECO:0000313" key="4">
    <source>
        <dbReference type="EMBL" id="AOS85671.1"/>
    </source>
</evidence>
<evidence type="ECO:0000313" key="2">
    <source>
        <dbReference type="EMBL" id="AFP72296.1"/>
    </source>
</evidence>
<gene>
    <name evidence="2" type="primary">orf312</name>
</gene>
<geneLocation type="mitochondrion" evidence="2"/>
<accession>M4H5Q3</accession>
<name>M4H5Q3_NAEFO</name>
<feature type="transmembrane region" description="Helical" evidence="1">
    <location>
        <begin position="189"/>
        <end position="208"/>
    </location>
</feature>
<proteinExistence type="predicted"/>
<dbReference type="EMBL" id="JX174181">
    <property type="protein sequence ID" value="AFP72296.1"/>
    <property type="molecule type" value="Genomic_DNA"/>
</dbReference>
<keyword evidence="1" id="KW-0472">Membrane</keyword>
<keyword evidence="1" id="KW-1133">Transmembrane helix</keyword>
<feature type="transmembrane region" description="Helical" evidence="1">
    <location>
        <begin position="163"/>
        <end position="182"/>
    </location>
</feature>
<feature type="transmembrane region" description="Helical" evidence="1">
    <location>
        <begin position="134"/>
        <end position="151"/>
    </location>
</feature>
<dbReference type="AlphaFoldDB" id="M4H5Q3"/>
<feature type="transmembrane region" description="Helical" evidence="1">
    <location>
        <begin position="220"/>
        <end position="240"/>
    </location>
</feature>
<sequence length="244" mass="28741">MFFDSRKYEKTFFEKIFFIKFENLLNDYIVNEQVKRIFLFLFESFFFMELVRLCDEFYTLSKLFSFTGVDYFVGLNEYSKSFSLLCDFSNPLLMEVMEGFVFFLNGGMESIYNTLGLFIIVCSFSLNNQYSKELILMYLFAILTFAFVFIVLGEENVCLCCKYIILCFMVINAMVTVTTISIKKREDISILYTFLLLLFFLILSLIALHTVVDPVFEGPLRVAIFFSLILYVAYLFGSFFDYNK</sequence>
<reference evidence="2" key="1">
    <citation type="journal article" date="2013" name="J. Eukaryot. Microbiol.">
        <title>The Mitochondrial Genome and a 60-kb Nuclear DNA Segment from Naegleria fowleri, the Causative Agent of Primary Amoebic Meningoencephalitis.</title>
        <authorList>
            <person name="Herman E.K."/>
            <person name="Greninger A.L."/>
            <person name="Visvesvara G.S."/>
            <person name="Marciano-Cabral F."/>
            <person name="Dacks J.B."/>
            <person name="Chiu C.Y."/>
        </authorList>
    </citation>
    <scope>NUCLEOTIDE SEQUENCE</scope>
</reference>
<dbReference type="RefSeq" id="YP_007890022.1">
    <property type="nucleotide sequence ID" value="NC_021104.1"/>
</dbReference>
<reference evidence="3" key="2">
    <citation type="submission" date="2016-07" db="EMBL/GenBank/DDBJ databases">
        <title>genome sequence of Naegleria fowleri mitochondria.</title>
        <authorList>
            <person name="Greninger A.L."/>
            <person name="Jerome K."/>
            <person name="Dixon T."/>
        </authorList>
    </citation>
    <scope>NUCLEOTIDE SEQUENCE</scope>
    <source>
        <strain evidence="3">V511</strain>
    </source>
</reference>
<dbReference type="GeneID" id="15332062"/>